<gene>
    <name evidence="2" type="ORF">EIN_282020</name>
</gene>
<name>A0A0A1U032_ENTIV</name>
<organism evidence="2 3">
    <name type="scientific">Entamoeba invadens IP1</name>
    <dbReference type="NCBI Taxonomy" id="370355"/>
    <lineage>
        <taxon>Eukaryota</taxon>
        <taxon>Amoebozoa</taxon>
        <taxon>Evosea</taxon>
        <taxon>Archamoebae</taxon>
        <taxon>Mastigamoebida</taxon>
        <taxon>Entamoebidae</taxon>
        <taxon>Entamoeba</taxon>
    </lineage>
</organism>
<evidence type="ECO:0000313" key="3">
    <source>
        <dbReference type="Proteomes" id="UP000014680"/>
    </source>
</evidence>
<keyword evidence="1" id="KW-0812">Transmembrane</keyword>
<dbReference type="GeneID" id="14884731"/>
<feature type="transmembrane region" description="Helical" evidence="1">
    <location>
        <begin position="221"/>
        <end position="239"/>
    </location>
</feature>
<proteinExistence type="predicted"/>
<feature type="transmembrane region" description="Helical" evidence="1">
    <location>
        <begin position="47"/>
        <end position="68"/>
    </location>
</feature>
<dbReference type="AlphaFoldDB" id="A0A0A1U032"/>
<feature type="transmembrane region" description="Helical" evidence="1">
    <location>
        <begin position="178"/>
        <end position="201"/>
    </location>
</feature>
<dbReference type="VEuPathDB" id="AmoebaDB:EIN_282020"/>
<reference evidence="2 3" key="1">
    <citation type="submission" date="2012-10" db="EMBL/GenBank/DDBJ databases">
        <authorList>
            <person name="Zafar N."/>
            <person name="Inman J."/>
            <person name="Hall N."/>
            <person name="Lorenzi H."/>
            <person name="Caler E."/>
        </authorList>
    </citation>
    <scope>NUCLEOTIDE SEQUENCE [LARGE SCALE GENOMIC DNA]</scope>
    <source>
        <strain evidence="2 3">IP1</strain>
    </source>
</reference>
<dbReference type="KEGG" id="eiv:EIN_282020"/>
<keyword evidence="1" id="KW-0472">Membrane</keyword>
<dbReference type="RefSeq" id="XP_004185177.1">
    <property type="nucleotide sequence ID" value="XM_004185129.1"/>
</dbReference>
<dbReference type="OMA" id="FFTADMS"/>
<keyword evidence="1" id="KW-1133">Transmembrane helix</keyword>
<evidence type="ECO:0000313" key="2">
    <source>
        <dbReference type="EMBL" id="ELP85831.1"/>
    </source>
</evidence>
<feature type="transmembrane region" description="Helical" evidence="1">
    <location>
        <begin position="21"/>
        <end position="41"/>
    </location>
</feature>
<sequence length="250" mass="28548">MRVNDMTQDDKYEALKKVASSAFVAFIVSGVLTFTSLFFTADMSSSIVSATFVNATLQGFLVVMYFFTKTSDPEVLETHTKLFRSTRNLVRVFTVLVVSMFASYFAMVSMKSGLGYSNDYYEIDELSMVFSVTGIFFGFANTFYSVFLDRLYIEPKRSPIAIQSEPPNFFGVVVKRTVITFFLNFILFIFAVICVKVYNFFLLGFGLELSVRVLPFDLQDLVRYVFVIIAFSFSCRFSYKILSQNLVLDK</sequence>
<evidence type="ECO:0000256" key="1">
    <source>
        <dbReference type="SAM" id="Phobius"/>
    </source>
</evidence>
<dbReference type="Proteomes" id="UP000014680">
    <property type="component" value="Unassembled WGS sequence"/>
</dbReference>
<protein>
    <submittedName>
        <fullName evidence="2">Uncharacterized protein</fullName>
    </submittedName>
</protein>
<keyword evidence="3" id="KW-1185">Reference proteome</keyword>
<feature type="transmembrane region" description="Helical" evidence="1">
    <location>
        <begin position="89"/>
        <end position="108"/>
    </location>
</feature>
<feature type="transmembrane region" description="Helical" evidence="1">
    <location>
        <begin position="128"/>
        <end position="148"/>
    </location>
</feature>
<dbReference type="EMBL" id="KB207030">
    <property type="protein sequence ID" value="ELP85831.1"/>
    <property type="molecule type" value="Genomic_DNA"/>
</dbReference>
<accession>A0A0A1U032</accession>